<keyword evidence="4" id="KW-1185">Reference proteome</keyword>
<dbReference type="Gene3D" id="3.40.50.10190">
    <property type="entry name" value="BRCT domain"/>
    <property type="match status" value="1"/>
</dbReference>
<sequence length="497" mass="51580">MAGLSFAAIDVETANSARGSICAVGVTVVRGGERVASESWLCRPPEGLEFFAWHNIRVHGISAAMVAGQPAFAERWPTIAELVGGLPVVAHNAGFDSGAVREACVRSGIHAPAWDFSCSLALARRHLDLDSYRLPNVAEALGIDFTNHHDAGADAAAAAEIVLALAARTGADSLAALGRMAATTARTARAAGVMLRPGRDSGGSPTKARRGGSERWSSGEGIGTWGSESATPLSAGNWQQEAENPARLDDLPLRAGNPPRLDDLPLRAGNPTLLPGSGSASEYGTRQAAEANSGGGGARSRTGNPTPLPGWGSAPGYGARRAADAEPKGGGARARTRRAVQWQPGAASGAGSGQPPQLDEASNAASAGPRRLDATAEAHGEPNRRRSWFGREELVVPEVTGTDPSHPLFGEIIVFTGDLAGMTRQEAWDAIAACGAQPARNVTRKTTRLVIGDGFRGADPAAFVTTKAKRVVELRERGQRIEVMDEVAFLASLGDRG</sequence>
<feature type="region of interest" description="Disordered" evidence="1">
    <location>
        <begin position="192"/>
        <end position="370"/>
    </location>
</feature>
<dbReference type="PANTHER" id="PTHR30231">
    <property type="entry name" value="DNA POLYMERASE III SUBUNIT EPSILON"/>
    <property type="match status" value="1"/>
</dbReference>
<dbReference type="SUPFAM" id="SSF53098">
    <property type="entry name" value="Ribonuclease H-like"/>
    <property type="match status" value="1"/>
</dbReference>
<dbReference type="CDD" id="cd17748">
    <property type="entry name" value="BRCT_DNA_ligase_like"/>
    <property type="match status" value="1"/>
</dbReference>
<feature type="domain" description="Exonuclease" evidence="2">
    <location>
        <begin position="5"/>
        <end position="171"/>
    </location>
</feature>
<dbReference type="Proteomes" id="UP000267164">
    <property type="component" value="Chromosome"/>
</dbReference>
<evidence type="ECO:0000259" key="2">
    <source>
        <dbReference type="SMART" id="SM00479"/>
    </source>
</evidence>
<dbReference type="InterPro" id="IPR013520">
    <property type="entry name" value="Ribonucl_H"/>
</dbReference>
<dbReference type="OrthoDB" id="9803913at2"/>
<accession>A0A386ZDE6</accession>
<dbReference type="Pfam" id="PF00929">
    <property type="entry name" value="RNase_T"/>
    <property type="match status" value="1"/>
</dbReference>
<evidence type="ECO:0000313" key="3">
    <source>
        <dbReference type="EMBL" id="AYF75508.1"/>
    </source>
</evidence>
<dbReference type="GO" id="GO:0003676">
    <property type="term" value="F:nucleic acid binding"/>
    <property type="evidence" value="ECO:0007669"/>
    <property type="project" value="InterPro"/>
</dbReference>
<dbReference type="CDD" id="cd06130">
    <property type="entry name" value="DNA_pol_III_epsilon_like"/>
    <property type="match status" value="1"/>
</dbReference>
<dbReference type="SUPFAM" id="SSF52113">
    <property type="entry name" value="BRCT domain"/>
    <property type="match status" value="1"/>
</dbReference>
<gene>
    <name evidence="3" type="ORF">D7D52_18480</name>
</gene>
<evidence type="ECO:0000313" key="4">
    <source>
        <dbReference type="Proteomes" id="UP000267164"/>
    </source>
</evidence>
<evidence type="ECO:0000256" key="1">
    <source>
        <dbReference type="SAM" id="MobiDB-lite"/>
    </source>
</evidence>
<dbReference type="Gene3D" id="3.30.420.10">
    <property type="entry name" value="Ribonuclease H-like superfamily/Ribonuclease H"/>
    <property type="match status" value="1"/>
</dbReference>
<name>A0A386ZDE6_9NOCA</name>
<dbReference type="GO" id="GO:0005829">
    <property type="term" value="C:cytosol"/>
    <property type="evidence" value="ECO:0007669"/>
    <property type="project" value="TreeGrafter"/>
</dbReference>
<dbReference type="PANTHER" id="PTHR30231:SF42">
    <property type="entry name" value="EXONUCLEASE"/>
    <property type="match status" value="1"/>
</dbReference>
<dbReference type="InterPro" id="IPR036420">
    <property type="entry name" value="BRCT_dom_sf"/>
</dbReference>
<protein>
    <recommendedName>
        <fullName evidence="2">Exonuclease domain-containing protein</fullName>
    </recommendedName>
</protein>
<feature type="compositionally biased region" description="Low complexity" evidence="1">
    <location>
        <begin position="343"/>
        <end position="357"/>
    </location>
</feature>
<dbReference type="EMBL" id="CP032568">
    <property type="protein sequence ID" value="AYF75508.1"/>
    <property type="molecule type" value="Genomic_DNA"/>
</dbReference>
<reference evidence="3 4" key="1">
    <citation type="submission" date="2018-09" db="EMBL/GenBank/DDBJ databases">
        <title>Nocardia yunnanensis sp. nov., an actinomycete isolated from a soil sample.</title>
        <authorList>
            <person name="Zhang J."/>
        </authorList>
    </citation>
    <scope>NUCLEOTIDE SEQUENCE [LARGE SCALE GENOMIC DNA]</scope>
    <source>
        <strain evidence="3 4">CFHS0054</strain>
    </source>
</reference>
<dbReference type="InterPro" id="IPR012337">
    <property type="entry name" value="RNaseH-like_sf"/>
</dbReference>
<dbReference type="AlphaFoldDB" id="A0A386ZDE6"/>
<dbReference type="SMART" id="SM00479">
    <property type="entry name" value="EXOIII"/>
    <property type="match status" value="1"/>
</dbReference>
<dbReference type="RefSeq" id="WP_120738087.1">
    <property type="nucleotide sequence ID" value="NZ_CP032568.1"/>
</dbReference>
<dbReference type="GO" id="GO:0008408">
    <property type="term" value="F:3'-5' exonuclease activity"/>
    <property type="evidence" value="ECO:0007669"/>
    <property type="project" value="TreeGrafter"/>
</dbReference>
<organism evidence="3 4">
    <name type="scientific">Nocardia yunnanensis</name>
    <dbReference type="NCBI Taxonomy" id="2382165"/>
    <lineage>
        <taxon>Bacteria</taxon>
        <taxon>Bacillati</taxon>
        <taxon>Actinomycetota</taxon>
        <taxon>Actinomycetes</taxon>
        <taxon>Mycobacteriales</taxon>
        <taxon>Nocardiaceae</taxon>
        <taxon>Nocardia</taxon>
    </lineage>
</organism>
<dbReference type="KEGG" id="nyu:D7D52_18480"/>
<proteinExistence type="predicted"/>
<dbReference type="InterPro" id="IPR036397">
    <property type="entry name" value="RNaseH_sf"/>
</dbReference>
<feature type="compositionally biased region" description="Polar residues" evidence="1">
    <location>
        <begin position="226"/>
        <end position="242"/>
    </location>
</feature>